<gene>
    <name evidence="7" type="ORF">A3K87_15735</name>
</gene>
<organism evidence="7 8">
    <name type="scientific">Variovorax paradoxus</name>
    <dbReference type="NCBI Taxonomy" id="34073"/>
    <lineage>
        <taxon>Bacteria</taxon>
        <taxon>Pseudomonadati</taxon>
        <taxon>Pseudomonadota</taxon>
        <taxon>Betaproteobacteria</taxon>
        <taxon>Burkholderiales</taxon>
        <taxon>Comamonadaceae</taxon>
        <taxon>Variovorax</taxon>
    </lineage>
</organism>
<keyword evidence="2" id="KW-0378">Hydrolase</keyword>
<dbReference type="InterPro" id="IPR050884">
    <property type="entry name" value="CNP_phosphodiesterase-III"/>
</dbReference>
<evidence type="ECO:0000256" key="3">
    <source>
        <dbReference type="ARBA" id="ARBA00023004"/>
    </source>
</evidence>
<dbReference type="Pfam" id="PF00149">
    <property type="entry name" value="Metallophos"/>
    <property type="match status" value="1"/>
</dbReference>
<feature type="domain" description="Calcineurin-like phosphoesterase" evidence="6">
    <location>
        <begin position="8"/>
        <end position="186"/>
    </location>
</feature>
<keyword evidence="1" id="KW-0479">Metal-binding</keyword>
<dbReference type="EMBL" id="LVHG01000043">
    <property type="protein sequence ID" value="OAK63781.1"/>
    <property type="molecule type" value="Genomic_DNA"/>
</dbReference>
<feature type="region of interest" description="Disordered" evidence="5">
    <location>
        <begin position="353"/>
        <end position="372"/>
    </location>
</feature>
<keyword evidence="3" id="KW-0408">Iron</keyword>
<dbReference type="SUPFAM" id="SSF56300">
    <property type="entry name" value="Metallo-dependent phosphatases"/>
    <property type="match status" value="1"/>
</dbReference>
<evidence type="ECO:0000256" key="2">
    <source>
        <dbReference type="ARBA" id="ARBA00022801"/>
    </source>
</evidence>
<comment type="caution">
    <text evidence="7">The sequence shown here is derived from an EMBL/GenBank/DDBJ whole genome shotgun (WGS) entry which is preliminary data.</text>
</comment>
<dbReference type="RefSeq" id="WP_081268078.1">
    <property type="nucleotide sequence ID" value="NZ_LVHG01000043.1"/>
</dbReference>
<dbReference type="Gene3D" id="3.60.21.10">
    <property type="match status" value="1"/>
</dbReference>
<sequence length="372" mass="40138">MTSSIYWLHVGDLHMDEADDWAALPRLRQIVQEANAHAADAAFVYLPGDNANHATAAQYAAIVQALSPLTLPWRAIPGDHDFEGGSLATYEASFAPAQRPECEVFGGHRCIFLDVVSAGQGGPDFRLSAHHLHRATRELARAQAEGQTPLVFMHTFPGDMADGGEELARLFADARVAFVDTGHTHYNELLNDGWVVYSATRSTAQIEEDDGRPGFSLVCVHDSVPSVRFRRIGQPWPHVQVVSPCDVRLLTRVTDPRQVPRPGTLQVVARRIGHATAPMEVFLDAGAPSPMQDAGAGLWQASLEGVGAGLHRVVVACGEARDSVEVLVRPVDDLPRRHQLVAPGHACHSIGAWAPAGMDGTQRGPNRNGGGW</sequence>
<reference evidence="7 8" key="1">
    <citation type="submission" date="2016-03" db="EMBL/GenBank/DDBJ databases">
        <title>Genome sequence of Variovorax paradoxus KB5.</title>
        <authorList>
            <person name="Jeong H."/>
            <person name="Hong C.E."/>
            <person name="Jo S.H."/>
            <person name="Park J.M."/>
        </authorList>
    </citation>
    <scope>NUCLEOTIDE SEQUENCE [LARGE SCALE GENOMIC DNA]</scope>
    <source>
        <strain evidence="7 8">KB5</strain>
    </source>
</reference>
<evidence type="ECO:0000256" key="1">
    <source>
        <dbReference type="ARBA" id="ARBA00022723"/>
    </source>
</evidence>
<dbReference type="GO" id="GO:0046872">
    <property type="term" value="F:metal ion binding"/>
    <property type="evidence" value="ECO:0007669"/>
    <property type="project" value="UniProtKB-KW"/>
</dbReference>
<dbReference type="PANTHER" id="PTHR42988">
    <property type="entry name" value="PHOSPHOHYDROLASE"/>
    <property type="match status" value="1"/>
</dbReference>
<name>A0AA91DNI6_VARPD</name>
<dbReference type="InterPro" id="IPR004843">
    <property type="entry name" value="Calcineurin-like_PHP"/>
</dbReference>
<evidence type="ECO:0000313" key="8">
    <source>
        <dbReference type="Proteomes" id="UP000077852"/>
    </source>
</evidence>
<dbReference type="PANTHER" id="PTHR42988:SF2">
    <property type="entry name" value="CYCLIC NUCLEOTIDE PHOSPHODIESTERASE CBUA0032-RELATED"/>
    <property type="match status" value="1"/>
</dbReference>
<protein>
    <submittedName>
        <fullName evidence="7">Metallophosphoesterase</fullName>
    </submittedName>
</protein>
<comment type="similarity">
    <text evidence="4">Belongs to the cyclic nucleotide phosphodiesterase class-III family.</text>
</comment>
<evidence type="ECO:0000313" key="7">
    <source>
        <dbReference type="EMBL" id="OAK63781.1"/>
    </source>
</evidence>
<evidence type="ECO:0000256" key="4">
    <source>
        <dbReference type="ARBA" id="ARBA00025742"/>
    </source>
</evidence>
<proteinExistence type="inferred from homology"/>
<dbReference type="AlphaFoldDB" id="A0AA91DNI6"/>
<dbReference type="Proteomes" id="UP000077852">
    <property type="component" value="Unassembled WGS sequence"/>
</dbReference>
<dbReference type="InterPro" id="IPR029052">
    <property type="entry name" value="Metallo-depent_PP-like"/>
</dbReference>
<evidence type="ECO:0000259" key="6">
    <source>
        <dbReference type="Pfam" id="PF00149"/>
    </source>
</evidence>
<evidence type="ECO:0000256" key="5">
    <source>
        <dbReference type="SAM" id="MobiDB-lite"/>
    </source>
</evidence>
<accession>A0AA91DNI6</accession>
<dbReference type="GO" id="GO:0016787">
    <property type="term" value="F:hydrolase activity"/>
    <property type="evidence" value="ECO:0007669"/>
    <property type="project" value="UniProtKB-KW"/>
</dbReference>